<reference evidence="8 9" key="1">
    <citation type="journal article" date="2017" name="Int. J. Syst. Evol. Microbiol.">
        <title>Bacillus mangrovi sp. nov., isolated from a sediment sample from a mangrove forest.</title>
        <authorList>
            <person name="Gupta V."/>
            <person name="Singh P.K."/>
            <person name="Korpole S."/>
            <person name="Tanuku N.R.S."/>
            <person name="Pinnaka A.K."/>
        </authorList>
    </citation>
    <scope>NUCLEOTIDE SEQUENCE [LARGE SCALE GENOMIC DNA]</scope>
    <source>
        <strain evidence="8 9">KCTC 33872</strain>
    </source>
</reference>
<dbReference type="SUPFAM" id="SSF49785">
    <property type="entry name" value="Galactose-binding domain-like"/>
    <property type="match status" value="2"/>
</dbReference>
<evidence type="ECO:0000313" key="8">
    <source>
        <dbReference type="EMBL" id="MTH53037.1"/>
    </source>
</evidence>
<dbReference type="GO" id="GO:0008810">
    <property type="term" value="F:cellulase activity"/>
    <property type="evidence" value="ECO:0007669"/>
    <property type="project" value="InterPro"/>
</dbReference>
<feature type="domain" description="CBM11" evidence="5">
    <location>
        <begin position="192"/>
        <end position="313"/>
    </location>
</feature>
<protein>
    <recommendedName>
        <fullName evidence="10">Alginate lyase domain-containing protein</fullName>
    </recommendedName>
</protein>
<accession>A0A7X2V3U3</accession>
<dbReference type="Gene3D" id="1.50.10.100">
    <property type="entry name" value="Chondroitin AC/alginate lyase"/>
    <property type="match status" value="1"/>
</dbReference>
<comment type="caution">
    <text evidence="8">The sequence shown here is derived from an EMBL/GenBank/DDBJ whole genome shotgun (WGS) entry which is preliminary data.</text>
</comment>
<dbReference type="RefSeq" id="WP_155111574.1">
    <property type="nucleotide sequence ID" value="NZ_WMIB01000004.1"/>
</dbReference>
<evidence type="ECO:0000259" key="7">
    <source>
        <dbReference type="Pfam" id="PF16889"/>
    </source>
</evidence>
<keyword evidence="4" id="KW-0456">Lyase</keyword>
<evidence type="ECO:0000256" key="3">
    <source>
        <dbReference type="ARBA" id="ARBA00022764"/>
    </source>
</evidence>
<evidence type="ECO:0000256" key="1">
    <source>
        <dbReference type="ARBA" id="ARBA00004418"/>
    </source>
</evidence>
<proteinExistence type="predicted"/>
<keyword evidence="3" id="KW-0574">Periplasm</keyword>
<keyword evidence="9" id="KW-1185">Reference proteome</keyword>
<dbReference type="InterPro" id="IPR008929">
    <property type="entry name" value="Chondroitin_lyas"/>
</dbReference>
<dbReference type="InterPro" id="IPR031680">
    <property type="entry name" value="Hepar_II_III_N"/>
</dbReference>
<dbReference type="EMBL" id="WMIB01000004">
    <property type="protein sequence ID" value="MTH53037.1"/>
    <property type="molecule type" value="Genomic_DNA"/>
</dbReference>
<dbReference type="InterPro" id="IPR012480">
    <property type="entry name" value="Hepar_II_III_C"/>
</dbReference>
<gene>
    <name evidence="8" type="ORF">GKZ89_06400</name>
</gene>
<comment type="subcellular location">
    <subcellularLocation>
        <location evidence="1">Periplasm</location>
    </subcellularLocation>
</comment>
<evidence type="ECO:0000256" key="4">
    <source>
        <dbReference type="ARBA" id="ARBA00023239"/>
    </source>
</evidence>
<dbReference type="SUPFAM" id="SSF48230">
    <property type="entry name" value="Chondroitin AC/alginate lyase"/>
    <property type="match status" value="1"/>
</dbReference>
<dbReference type="Pfam" id="PF07940">
    <property type="entry name" value="Hepar_II_III_C"/>
    <property type="match status" value="1"/>
</dbReference>
<dbReference type="Pfam" id="PF03425">
    <property type="entry name" value="CBM_11"/>
    <property type="match status" value="1"/>
</dbReference>
<dbReference type="Gene3D" id="2.70.98.70">
    <property type="match status" value="1"/>
</dbReference>
<dbReference type="Pfam" id="PF16889">
    <property type="entry name" value="Hepar_II_III_N"/>
    <property type="match status" value="1"/>
</dbReference>
<dbReference type="OrthoDB" id="9772435at2"/>
<dbReference type="PANTHER" id="PTHR39210">
    <property type="entry name" value="HEPARIN-SULFATE LYASE"/>
    <property type="match status" value="1"/>
</dbReference>
<dbReference type="PANTHER" id="PTHR39210:SF1">
    <property type="entry name" value="HEPARIN-SULFATE LYASE"/>
    <property type="match status" value="1"/>
</dbReference>
<dbReference type="GO" id="GO:0016829">
    <property type="term" value="F:lyase activity"/>
    <property type="evidence" value="ECO:0007669"/>
    <property type="project" value="UniProtKB-KW"/>
</dbReference>
<name>A0A7X2V3U3_9BACI</name>
<dbReference type="GO" id="GO:0042597">
    <property type="term" value="C:periplasmic space"/>
    <property type="evidence" value="ECO:0007669"/>
    <property type="project" value="UniProtKB-SubCell"/>
</dbReference>
<dbReference type="AlphaFoldDB" id="A0A7X2V3U3"/>
<evidence type="ECO:0008006" key="10">
    <source>
        <dbReference type="Google" id="ProtNLM"/>
    </source>
</evidence>
<evidence type="ECO:0000313" key="9">
    <source>
        <dbReference type="Proteomes" id="UP000434639"/>
    </source>
</evidence>
<dbReference type="InterPro" id="IPR005087">
    <property type="entry name" value="CBM11"/>
</dbReference>
<dbReference type="GO" id="GO:0030245">
    <property type="term" value="P:cellulose catabolic process"/>
    <property type="evidence" value="ECO:0007669"/>
    <property type="project" value="InterPro"/>
</dbReference>
<evidence type="ECO:0000259" key="5">
    <source>
        <dbReference type="Pfam" id="PF03425"/>
    </source>
</evidence>
<keyword evidence="2" id="KW-0732">Signal</keyword>
<organism evidence="8 9">
    <name type="scientific">Metabacillus mangrovi</name>
    <dbReference type="NCBI Taxonomy" id="1491830"/>
    <lineage>
        <taxon>Bacteria</taxon>
        <taxon>Bacillati</taxon>
        <taxon>Bacillota</taxon>
        <taxon>Bacilli</taxon>
        <taxon>Bacillales</taxon>
        <taxon>Bacillaceae</taxon>
        <taxon>Metabacillus</taxon>
    </lineage>
</organism>
<dbReference type="Proteomes" id="UP000434639">
    <property type="component" value="Unassembled WGS sequence"/>
</dbReference>
<feature type="domain" description="Heparinase II/III-like C-terminal" evidence="6">
    <location>
        <begin position="833"/>
        <end position="934"/>
    </location>
</feature>
<evidence type="ECO:0000256" key="2">
    <source>
        <dbReference type="ARBA" id="ARBA00022729"/>
    </source>
</evidence>
<sequence length="1186" mass="133337">MRIKKGMLILLSFVLLLPGFPVRGLADELPQKELTEEDQLIVHDFESVSDWRGLVPEQETVHEGSSAGRWNITDRSNGKMIKAIETSAIPHNWSSFDTLNLWIYSEKATNDRIYAVLYSDEPSTSQTDYYITSISMTWEGWKKVSIPFYSFRSGYSPAGFQKIDQLRFHTSWYGETPNPETQLVLDHMTLDYSKESDILPIDGFEDARKWSSVTESSEHVKEGLYSGRWANMPVKKAVQTTAIPADWSRYDKLEFWLYSKKATGTMIYPILDSDDPETEGFDYYMSGIKIDWTGWKLVSLPLKDFTPSRQPLGLHSVKKLTFHSYWYSDKPPSADTEVYFDDLRLIRESFQVSPKTIEKSGPPGSEQVYYVTVLNKAAAADHYEAVVPEEHAQEISIDAPSGDLLPGESRRIAVRWKWPDGQPEGGEESVTISIISRLKLGASFQVKLKSKSVKWEPALHERPKSFISKAELTAARTRVAEEQWAGLYDKKLKEQADGLVMSQLQVPDTAGGHGMWFLCDDSSRLDYDASSPHKHYCPSEDRYYEGESYDAGWRYYRHNEIIKAARTLAAAYALSGEERYGKKAAGILLDYAAIYPNYQKQARGGRLYWQTLDEAVSMVDLAYTYDLLYGSGFLEDEDKANIELNLLRPSAVAISEYDMGRSNWQAWHNAAVGMIGFVLGDREYMEFAVNGEHGFHYLMNESVLSDGFWWEGSIAYHLYALRALQHLADGAKSWGYDLFGNPNFKKMYDLPLDYAYPNLALPFNNDGGIYGSSLIDSVSAKGNFDYEPAFTAYRTKSYAWLLDVKYQKLPREGEYALFKGAPEIPKDGSYTWKSRNFEGAGQSVLRNSSMYVLMDYGPYGGSHGHPDKLHIDLFADGEAFAPDFGTPSYGHVLYTGWYKQSISHNTLIVDGVSQKAVEGRLEQFAAGKKLQLMRGDAGEVYPGTKIKRTILLHGRYAVDWMEAESPGTIRQYDWVFHGLGAFSNSLKLSDRHSPLGSQNGYQFLTGPKSAFVQDDFKADWKWNNKELQMVSLGTGLREAAVAMGPGPSSEPETSYPVLIERQNGEAASFVHVFGAGGKEFRAEWFDDKGIKISDEEGITCLTGDFTAKEGELLAGSVALHPEQADSCREVPVKILSANQNLTIILPEEQKVKSASLFIQGTGFTNITVNGKRVSGVEMDGVTVIER</sequence>
<feature type="domain" description="Heparin-sulfate lyase N-terminal" evidence="7">
    <location>
        <begin position="565"/>
        <end position="771"/>
    </location>
</feature>
<dbReference type="InterPro" id="IPR008979">
    <property type="entry name" value="Galactose-bd-like_sf"/>
</dbReference>
<evidence type="ECO:0000259" key="6">
    <source>
        <dbReference type="Pfam" id="PF07940"/>
    </source>
</evidence>
<dbReference type="Gene3D" id="2.60.120.430">
    <property type="entry name" value="Galactose-binding lectin"/>
    <property type="match status" value="2"/>
</dbReference>